<keyword evidence="2" id="KW-1185">Reference proteome</keyword>
<dbReference type="RefSeq" id="WP_176011494.1">
    <property type="nucleotide sequence ID" value="NZ_CP067140.1"/>
</dbReference>
<sequence>MILPEFLIEGEAARVMPGCDLIWRERIPAELDRLRPRGSKLSLGTCKLILHDCNGTRQVLHGGAPIRA</sequence>
<protein>
    <submittedName>
        <fullName evidence="1">Uncharacterized protein</fullName>
    </submittedName>
</protein>
<evidence type="ECO:0000313" key="1">
    <source>
        <dbReference type="EMBL" id="WCR04746.1"/>
    </source>
</evidence>
<name>A0ABY7SFV6_9RHOB</name>
<proteinExistence type="predicted"/>
<organism evidence="1 2">
    <name type="scientific">Paracoccus saliphilus</name>
    <dbReference type="NCBI Taxonomy" id="405559"/>
    <lineage>
        <taxon>Bacteria</taxon>
        <taxon>Pseudomonadati</taxon>
        <taxon>Pseudomonadota</taxon>
        <taxon>Alphaproteobacteria</taxon>
        <taxon>Rhodobacterales</taxon>
        <taxon>Paracoccaceae</taxon>
        <taxon>Paracoccus</taxon>
    </lineage>
</organism>
<dbReference type="Proteomes" id="UP001215549">
    <property type="component" value="Chromosome"/>
</dbReference>
<evidence type="ECO:0000313" key="2">
    <source>
        <dbReference type="Proteomes" id="UP001215549"/>
    </source>
</evidence>
<gene>
    <name evidence="1" type="ORF">JHX88_08525</name>
</gene>
<dbReference type="EMBL" id="CP067140">
    <property type="protein sequence ID" value="WCR04746.1"/>
    <property type="molecule type" value="Genomic_DNA"/>
</dbReference>
<reference evidence="1 2" key="1">
    <citation type="submission" date="2021-01" db="EMBL/GenBank/DDBJ databases">
        <title>Biogeographic distribution of Paracoccus.</title>
        <authorList>
            <person name="Hollensteiner J."/>
            <person name="Leineberger J."/>
            <person name="Brinkhoff T."/>
            <person name="Daniel R."/>
        </authorList>
    </citation>
    <scope>NUCLEOTIDE SEQUENCE [LARGE SCALE GENOMIC DNA]</scope>
    <source>
        <strain evidence="1 2">DSM 18447</strain>
    </source>
</reference>
<accession>A0ABY7SFV6</accession>